<dbReference type="PANTHER" id="PTHR43823">
    <property type="entry name" value="SPORULATION PROTEIN YKVU"/>
    <property type="match status" value="1"/>
</dbReference>
<evidence type="ECO:0000256" key="3">
    <source>
        <dbReference type="ARBA" id="ARBA00022106"/>
    </source>
</evidence>
<evidence type="ECO:0000256" key="6">
    <source>
        <dbReference type="ARBA" id="ARBA00022692"/>
    </source>
</evidence>
<feature type="transmembrane region" description="Helical" evidence="10">
    <location>
        <begin position="420"/>
        <end position="437"/>
    </location>
</feature>
<evidence type="ECO:0000256" key="1">
    <source>
        <dbReference type="ARBA" id="ARBA00004651"/>
    </source>
</evidence>
<dbReference type="EMBL" id="SLWV01000042">
    <property type="protein sequence ID" value="TCO68691.1"/>
    <property type="molecule type" value="Genomic_DNA"/>
</dbReference>
<keyword evidence="5" id="KW-1003">Cell membrane</keyword>
<dbReference type="PIRSF" id="PIRSF006603">
    <property type="entry name" value="DinF"/>
    <property type="match status" value="1"/>
</dbReference>
<feature type="transmembrane region" description="Helical" evidence="10">
    <location>
        <begin position="168"/>
        <end position="191"/>
    </location>
</feature>
<feature type="transmembrane region" description="Helical" evidence="10">
    <location>
        <begin position="139"/>
        <end position="156"/>
    </location>
</feature>
<feature type="transmembrane region" description="Helical" evidence="10">
    <location>
        <begin position="396"/>
        <end position="414"/>
    </location>
</feature>
<evidence type="ECO:0000256" key="4">
    <source>
        <dbReference type="ARBA" id="ARBA00022448"/>
    </source>
</evidence>
<gene>
    <name evidence="11" type="ORF">EV214_14214</name>
</gene>
<dbReference type="GO" id="GO:0015297">
    <property type="term" value="F:antiporter activity"/>
    <property type="evidence" value="ECO:0007669"/>
    <property type="project" value="InterPro"/>
</dbReference>
<evidence type="ECO:0000256" key="5">
    <source>
        <dbReference type="ARBA" id="ARBA00022475"/>
    </source>
</evidence>
<dbReference type="InterPro" id="IPR051327">
    <property type="entry name" value="MATE_MepA_subfamily"/>
</dbReference>
<proteinExistence type="inferred from homology"/>
<comment type="similarity">
    <text evidence="2">Belongs to the multi antimicrobial extrusion (MATE) (TC 2.A.66.1) family. MepA subfamily.</text>
</comment>
<evidence type="ECO:0000256" key="2">
    <source>
        <dbReference type="ARBA" id="ARBA00008417"/>
    </source>
</evidence>
<dbReference type="GO" id="GO:0005886">
    <property type="term" value="C:plasma membrane"/>
    <property type="evidence" value="ECO:0007669"/>
    <property type="project" value="UniProtKB-SubCell"/>
</dbReference>
<evidence type="ECO:0000256" key="10">
    <source>
        <dbReference type="SAM" id="Phobius"/>
    </source>
</evidence>
<evidence type="ECO:0000313" key="11">
    <source>
        <dbReference type="EMBL" id="TCO68691.1"/>
    </source>
</evidence>
<feature type="transmembrane region" description="Helical" evidence="10">
    <location>
        <begin position="97"/>
        <end position="119"/>
    </location>
</feature>
<protein>
    <recommendedName>
        <fullName evidence="3">Multidrug export protein MepA</fullName>
    </recommendedName>
</protein>
<keyword evidence="7 10" id="KW-1133">Transmembrane helix</keyword>
<feature type="transmembrane region" description="Helical" evidence="10">
    <location>
        <begin position="60"/>
        <end position="85"/>
    </location>
</feature>
<sequence length="454" mass="49098">MNENNKKLYLLKDEQISTALLKLGIPTMVGMLISALYNVVDAYCVGELGTAQMGAVSVVFPLGLIMTGIALLFGSGASSYLARLLGNKQYKEANRCASTALFTSIAVGVIIIVIMLVFVNPILRCLGATDTIFPFAREYAVIFISGLVFNVFNVTVNNMIIAEGAAKFSMIAMLIGGMTNMLLDIVSIYVLKMGINGVAIATLISRIISTILYLTYILSGKSVFKISIRNIKPSKDLYIEIFKIGLPVMIFQILSSIALGSTNTIASAYGDSAVAAIGIASRIMSLGTMAIFGFLKGFQAFVGYNYGSGRMDRVEKSKNIALLWTTCFCAIVTVCILLFSKDIIYAFNKNDPAVMSIGRKVLILNGIIFLGLGFQLVYGTFFLALGKSKEGGAISVCRQGAFFIPLVLIMPIFFNLNGLIIAQPLADMASIILVFILKSKQNLKPNLKQCMEEV</sequence>
<evidence type="ECO:0000256" key="9">
    <source>
        <dbReference type="ARBA" id="ARBA00023251"/>
    </source>
</evidence>
<dbReference type="InterPro" id="IPR048279">
    <property type="entry name" value="MdtK-like"/>
</dbReference>
<keyword evidence="9" id="KW-0046">Antibiotic resistance</keyword>
<dbReference type="Proteomes" id="UP000294919">
    <property type="component" value="Unassembled WGS sequence"/>
</dbReference>
<comment type="subcellular location">
    <subcellularLocation>
        <location evidence="1">Cell membrane</location>
        <topology evidence="1">Multi-pass membrane protein</topology>
    </subcellularLocation>
</comment>
<feature type="transmembrane region" description="Helical" evidence="10">
    <location>
        <begin position="320"/>
        <end position="341"/>
    </location>
</feature>
<name>A0A4R2K611_9FIRM</name>
<keyword evidence="6 10" id="KW-0812">Transmembrane</keyword>
<keyword evidence="8 10" id="KW-0472">Membrane</keyword>
<evidence type="ECO:0000256" key="8">
    <source>
        <dbReference type="ARBA" id="ARBA00023136"/>
    </source>
</evidence>
<evidence type="ECO:0000313" key="12">
    <source>
        <dbReference type="Proteomes" id="UP000294919"/>
    </source>
</evidence>
<dbReference type="RefSeq" id="WP_132248138.1">
    <property type="nucleotide sequence ID" value="NZ_SLWV01000042.1"/>
</dbReference>
<comment type="caution">
    <text evidence="11">The sequence shown here is derived from an EMBL/GenBank/DDBJ whole genome shotgun (WGS) entry which is preliminary data.</text>
</comment>
<dbReference type="GO" id="GO:0046677">
    <property type="term" value="P:response to antibiotic"/>
    <property type="evidence" value="ECO:0007669"/>
    <property type="project" value="UniProtKB-KW"/>
</dbReference>
<accession>A0A4R2K611</accession>
<keyword evidence="12" id="KW-1185">Reference proteome</keyword>
<dbReference type="PANTHER" id="PTHR43823:SF3">
    <property type="entry name" value="MULTIDRUG EXPORT PROTEIN MEPA"/>
    <property type="match status" value="1"/>
</dbReference>
<dbReference type="AlphaFoldDB" id="A0A4R2K611"/>
<dbReference type="Pfam" id="PF01554">
    <property type="entry name" value="MatE"/>
    <property type="match status" value="2"/>
</dbReference>
<organism evidence="11 12">
    <name type="scientific">Marinisporobacter balticus</name>
    <dbReference type="NCBI Taxonomy" id="2018667"/>
    <lineage>
        <taxon>Bacteria</taxon>
        <taxon>Bacillati</taxon>
        <taxon>Bacillota</taxon>
        <taxon>Clostridia</taxon>
        <taxon>Peptostreptococcales</taxon>
        <taxon>Thermotaleaceae</taxon>
        <taxon>Marinisporobacter</taxon>
    </lineage>
</organism>
<feature type="transmembrane region" description="Helical" evidence="10">
    <location>
        <begin position="237"/>
        <end position="261"/>
    </location>
</feature>
<reference evidence="11 12" key="1">
    <citation type="submission" date="2019-03" db="EMBL/GenBank/DDBJ databases">
        <title>Genomic Encyclopedia of Type Strains, Phase IV (KMG-IV): sequencing the most valuable type-strain genomes for metagenomic binning, comparative biology and taxonomic classification.</title>
        <authorList>
            <person name="Goeker M."/>
        </authorList>
    </citation>
    <scope>NUCLEOTIDE SEQUENCE [LARGE SCALE GENOMIC DNA]</scope>
    <source>
        <strain evidence="11 12">DSM 102940</strain>
    </source>
</reference>
<dbReference type="GO" id="GO:0042910">
    <property type="term" value="F:xenobiotic transmembrane transporter activity"/>
    <property type="evidence" value="ECO:0007669"/>
    <property type="project" value="InterPro"/>
</dbReference>
<feature type="transmembrane region" description="Helical" evidence="10">
    <location>
        <begin position="197"/>
        <end position="216"/>
    </location>
</feature>
<dbReference type="InterPro" id="IPR002528">
    <property type="entry name" value="MATE_fam"/>
</dbReference>
<feature type="transmembrane region" description="Helical" evidence="10">
    <location>
        <begin position="20"/>
        <end position="40"/>
    </location>
</feature>
<dbReference type="InterPro" id="IPR045070">
    <property type="entry name" value="MATE_MepA-like"/>
</dbReference>
<keyword evidence="4" id="KW-0813">Transport</keyword>
<feature type="transmembrane region" description="Helical" evidence="10">
    <location>
        <begin position="273"/>
        <end position="295"/>
    </location>
</feature>
<dbReference type="CDD" id="cd13143">
    <property type="entry name" value="MATE_MepA_like"/>
    <property type="match status" value="1"/>
</dbReference>
<dbReference type="OrthoDB" id="9811110at2"/>
<dbReference type="NCBIfam" id="TIGR00797">
    <property type="entry name" value="matE"/>
    <property type="match status" value="1"/>
</dbReference>
<feature type="transmembrane region" description="Helical" evidence="10">
    <location>
        <begin position="361"/>
        <end position="384"/>
    </location>
</feature>
<evidence type="ECO:0000256" key="7">
    <source>
        <dbReference type="ARBA" id="ARBA00022989"/>
    </source>
</evidence>